<reference evidence="1 2" key="1">
    <citation type="submission" date="2019-10" db="EMBL/GenBank/DDBJ databases">
        <title>Assembly and Annotation for the nematode Trichostrongylus colubriformis.</title>
        <authorList>
            <person name="Martin J."/>
        </authorList>
    </citation>
    <scope>NUCLEOTIDE SEQUENCE [LARGE SCALE GENOMIC DNA]</scope>
    <source>
        <strain evidence="1">G859</strain>
        <tissue evidence="1">Whole worm</tissue>
    </source>
</reference>
<feature type="non-terminal residue" evidence="1">
    <location>
        <position position="1"/>
    </location>
</feature>
<protein>
    <submittedName>
        <fullName evidence="1">Uncharacterized protein</fullName>
    </submittedName>
</protein>
<comment type="caution">
    <text evidence="1">The sequence shown here is derived from an EMBL/GenBank/DDBJ whole genome shotgun (WGS) entry which is preliminary data.</text>
</comment>
<sequence length="126" mass="13599">TVFLIDKGSLSRELSLSRTAAPLNEIAAASNGHFIVSDQGDATNFIKLLNMLYASGPSQSLLFARSMRYVATVTNLGTLEIGEDLQVTITATTSIYDILRVVIGTKVKCRGKLTYRNAALDISLDT</sequence>
<evidence type="ECO:0000313" key="2">
    <source>
        <dbReference type="Proteomes" id="UP001331761"/>
    </source>
</evidence>
<dbReference type="AlphaFoldDB" id="A0AAN8FWK9"/>
<keyword evidence="2" id="KW-1185">Reference proteome</keyword>
<dbReference type="Proteomes" id="UP001331761">
    <property type="component" value="Unassembled WGS sequence"/>
</dbReference>
<evidence type="ECO:0000313" key="1">
    <source>
        <dbReference type="EMBL" id="KAK5978520.1"/>
    </source>
</evidence>
<dbReference type="EMBL" id="WIXE01009360">
    <property type="protein sequence ID" value="KAK5978520.1"/>
    <property type="molecule type" value="Genomic_DNA"/>
</dbReference>
<name>A0AAN8FWK9_TRICO</name>
<proteinExistence type="predicted"/>
<gene>
    <name evidence="1" type="ORF">GCK32_020740</name>
</gene>
<accession>A0AAN8FWK9</accession>
<organism evidence="1 2">
    <name type="scientific">Trichostrongylus colubriformis</name>
    <name type="common">Black scour worm</name>
    <dbReference type="NCBI Taxonomy" id="6319"/>
    <lineage>
        <taxon>Eukaryota</taxon>
        <taxon>Metazoa</taxon>
        <taxon>Ecdysozoa</taxon>
        <taxon>Nematoda</taxon>
        <taxon>Chromadorea</taxon>
        <taxon>Rhabditida</taxon>
        <taxon>Rhabditina</taxon>
        <taxon>Rhabditomorpha</taxon>
        <taxon>Strongyloidea</taxon>
        <taxon>Trichostrongylidae</taxon>
        <taxon>Trichostrongylus</taxon>
    </lineage>
</organism>